<sequence length="45" mass="4935">MKSVLHAIATFTVITVAVLLVMGQLAKLDNEIQRIIDRPASTAER</sequence>
<name>A0ABS7UD49_9ACTN</name>
<keyword evidence="3" id="KW-1185">Reference proteome</keyword>
<dbReference type="RefSeq" id="WP_224123296.1">
    <property type="nucleotide sequence ID" value="NZ_JAIQZJ010000006.1"/>
</dbReference>
<evidence type="ECO:0000313" key="3">
    <source>
        <dbReference type="Proteomes" id="UP000780875"/>
    </source>
</evidence>
<comment type="caution">
    <text evidence="2">The sequence shown here is derived from an EMBL/GenBank/DDBJ whole genome shotgun (WGS) entry which is preliminary data.</text>
</comment>
<keyword evidence="1" id="KW-0472">Membrane</keyword>
<proteinExistence type="predicted"/>
<dbReference type="Proteomes" id="UP000780875">
    <property type="component" value="Unassembled WGS sequence"/>
</dbReference>
<gene>
    <name evidence="2" type="ORF">K8U61_12180</name>
</gene>
<organism evidence="2 3">
    <name type="scientific">Nocardioides mangrovi</name>
    <dbReference type="NCBI Taxonomy" id="2874580"/>
    <lineage>
        <taxon>Bacteria</taxon>
        <taxon>Bacillati</taxon>
        <taxon>Actinomycetota</taxon>
        <taxon>Actinomycetes</taxon>
        <taxon>Propionibacteriales</taxon>
        <taxon>Nocardioidaceae</taxon>
        <taxon>Nocardioides</taxon>
    </lineage>
</organism>
<keyword evidence="1" id="KW-0812">Transmembrane</keyword>
<feature type="transmembrane region" description="Helical" evidence="1">
    <location>
        <begin position="6"/>
        <end position="26"/>
    </location>
</feature>
<keyword evidence="1" id="KW-1133">Transmembrane helix</keyword>
<protein>
    <submittedName>
        <fullName evidence="2">Uncharacterized protein</fullName>
    </submittedName>
</protein>
<evidence type="ECO:0000256" key="1">
    <source>
        <dbReference type="SAM" id="Phobius"/>
    </source>
</evidence>
<accession>A0ABS7UD49</accession>
<evidence type="ECO:0000313" key="2">
    <source>
        <dbReference type="EMBL" id="MBZ5738925.1"/>
    </source>
</evidence>
<dbReference type="EMBL" id="JAIQZJ010000006">
    <property type="protein sequence ID" value="MBZ5738925.1"/>
    <property type="molecule type" value="Genomic_DNA"/>
</dbReference>
<reference evidence="2 3" key="1">
    <citation type="submission" date="2021-09" db="EMBL/GenBank/DDBJ databases">
        <title>Whole genome sequence of Nocardioides sp. GBK3QG-3.</title>
        <authorList>
            <person name="Tuo L."/>
        </authorList>
    </citation>
    <scope>NUCLEOTIDE SEQUENCE [LARGE SCALE GENOMIC DNA]</scope>
    <source>
        <strain evidence="2 3">GBK3QG-3</strain>
    </source>
</reference>